<gene>
    <name evidence="2" type="primary">Hypp4487</name>
    <name evidence="2" type="ORF">BLAG_LOCUS23049</name>
</gene>
<dbReference type="EMBL" id="OV696693">
    <property type="protein sequence ID" value="CAH1270879.1"/>
    <property type="molecule type" value="Genomic_DNA"/>
</dbReference>
<keyword evidence="3" id="KW-1185">Reference proteome</keyword>
<proteinExistence type="predicted"/>
<evidence type="ECO:0000313" key="2">
    <source>
        <dbReference type="EMBL" id="CAH1270879.1"/>
    </source>
</evidence>
<accession>A0A8K0F1T4</accession>
<evidence type="ECO:0000313" key="3">
    <source>
        <dbReference type="Proteomes" id="UP000838412"/>
    </source>
</evidence>
<dbReference type="AlphaFoldDB" id="A0A8K0F1T4"/>
<dbReference type="Proteomes" id="UP000838412">
    <property type="component" value="Chromosome 8"/>
</dbReference>
<organism evidence="2 3">
    <name type="scientific">Branchiostoma lanceolatum</name>
    <name type="common">Common lancelet</name>
    <name type="synonym">Amphioxus lanceolatum</name>
    <dbReference type="NCBI Taxonomy" id="7740"/>
    <lineage>
        <taxon>Eukaryota</taxon>
        <taxon>Metazoa</taxon>
        <taxon>Chordata</taxon>
        <taxon>Cephalochordata</taxon>
        <taxon>Leptocardii</taxon>
        <taxon>Amphioxiformes</taxon>
        <taxon>Branchiostomatidae</taxon>
        <taxon>Branchiostoma</taxon>
    </lineage>
</organism>
<dbReference type="OrthoDB" id="410542at2759"/>
<feature type="region of interest" description="Disordered" evidence="1">
    <location>
        <begin position="147"/>
        <end position="168"/>
    </location>
</feature>
<evidence type="ECO:0000256" key="1">
    <source>
        <dbReference type="SAM" id="MobiDB-lite"/>
    </source>
</evidence>
<protein>
    <submittedName>
        <fullName evidence="2">Hypp4487 protein</fullName>
    </submittedName>
</protein>
<sequence>MVFDKGDTRALAGWKSANDRIITARFQSRHGNATIVQVYEPTEDAEESDKVEFYNHLQDTSDSFPSHGVKIVMADSQPYQLKIQNRSQLLKEMGPDLEEQWKLFRETVTDSAEEIIGAKRNGARTLQDLEHLITRLEEVSGKVGLRMSSEKTKTTEVGNHTSQLELFN</sequence>
<feature type="compositionally biased region" description="Polar residues" evidence="1">
    <location>
        <begin position="155"/>
        <end position="168"/>
    </location>
</feature>
<name>A0A8K0F1T4_BRALA</name>
<reference evidence="2" key="1">
    <citation type="submission" date="2022-01" db="EMBL/GenBank/DDBJ databases">
        <authorList>
            <person name="Braso-Vives M."/>
        </authorList>
    </citation>
    <scope>NUCLEOTIDE SEQUENCE</scope>
</reference>